<evidence type="ECO:0000313" key="3">
    <source>
        <dbReference type="EMBL" id="KAH6598870.1"/>
    </source>
</evidence>
<dbReference type="Pfam" id="PF08389">
    <property type="entry name" value="Xpo1"/>
    <property type="match status" value="1"/>
</dbReference>
<proteinExistence type="predicted"/>
<dbReference type="Gene3D" id="1.25.10.10">
    <property type="entry name" value="Leucine-rich Repeat Variant"/>
    <property type="match status" value="1"/>
</dbReference>
<sequence>MDKDLLDKVVQALFTVYASSASNEERRLSYKYLEYIRDIPDAPFLGFHLAHKDSNLPNHVRHFGLGLVESTIKYKWSSPTYSDQLCESIKAAVFQLCDTGIASDASEESLITEKLARIFVELAKRTWPLQWTDMDSQLRSLYEKNLGGRKLVLLIYKSLAEDVFIFDDVVVSNRKKELSTALMSVTVGSRILNTMLSKPVEAELPGSSNRQDLQLLMQLVLANPENEGWLMRWSLALEPLATSIISKSDEGIQCHAESFLTITLNCLVVFLDWASLDSIEDTRILSRLLQLYVVPSSAVRIATADCLTVLFSRNIRPLDPVRMSCLWQPLFVEGQLNLLTDAWTRVYNQYSTLDIEKAQESVYIPDQDYVYLKRLAHAITALGDHQICFKRNTTCPQRFDEYMQLVLLMTAHPSLIVSGYAVSFLLEAIKHEYMRTSCMGPCILPILDRLLLKLLSRSNMANKSSPVYRYAVIDFDSSTEIEQACLGSIQRIIDVARLLSPIHPYNVFGWLQDKCFSMLSSPNISPSECYAIATMTDCIIGSLPPIAVRGSDANQQDLTKNMMSLLVRLIDYDGNQDSAIVVYQLQMIVAFSDFMDLYPEILPKCLEKFFSFVVFTQASENHFIQNHTPISENTRNVRRKAAASLVRIGSAMPNLLQPLLDQIMPVVSNYIQTNQLLRIEQTLLIEFIVAIICGSSMPAEIKCTTFQNLLSWDLEHFRSTEIYVGSTEQFFEAIGVSVLVRHERALKATKSPGEDLHDVLAAATSLRNMWSSSVNAIWNYLKRARQSRFQLALDNSDAMAAPVPNVWPEIPLHVVPHCLATIKRIHQSWSPEVLSSLPPDFMQFTRLTRFERALLLGEHISEKEGEDTSVLDPESSFEGHLKRICGWLGRTREICYQFLATLTFMGTDFYQMPDLPLLIISNVFANPQDMAPQHWKSIIYILFSPFACRYLISLILPCSTFLMRPFMLNCPSEVMTSVLLPILPTFFELVVSKLAALWRDHPVAAGDPASDTFTEQLPHIRHLGEGDDCDDDDDVSEEIIADKLLRDVTRVYADLWFGILVPFAEKNPRRKIGIDSTTLSQQGVLGAPDESMKLTFQHHDLVMFIFSNETLIRSFLGTISLLMSVKDTFSCKRAISICVTLLPHLVKDPIFHEIVGRDFLVSALEVLHDGYQRSNHAGAVALIGEVYTGLRGLSRIPFDTLASIPGMTLPALQSFEDEWASKATVKERNIVVRDMLKSVTGVELSERYKKAASFVLNISEKGMFAAAPSDSHHADVIEKETIAPVLSSFFESHD</sequence>
<reference evidence="3 4" key="1">
    <citation type="submission" date="2021-02" db="EMBL/GenBank/DDBJ databases">
        <title>Variation within the Batrachochytrium salamandrivorans European outbreak.</title>
        <authorList>
            <person name="Kelly M."/>
            <person name="Pasmans F."/>
            <person name="Shea T.P."/>
            <person name="Munoz J.F."/>
            <person name="Carranza S."/>
            <person name="Cuomo C.A."/>
            <person name="Martel A."/>
        </authorList>
    </citation>
    <scope>NUCLEOTIDE SEQUENCE [LARGE SCALE GENOMIC DNA]</scope>
    <source>
        <strain evidence="3 4">AMFP18/2</strain>
    </source>
</reference>
<evidence type="ECO:0008006" key="5">
    <source>
        <dbReference type="Google" id="ProtNLM"/>
    </source>
</evidence>
<dbReference type="InterPro" id="IPR016024">
    <property type="entry name" value="ARM-type_fold"/>
</dbReference>
<dbReference type="InterPro" id="IPR013598">
    <property type="entry name" value="Exportin-1/Importin-b-like"/>
</dbReference>
<dbReference type="InterPro" id="IPR011989">
    <property type="entry name" value="ARM-like"/>
</dbReference>
<protein>
    <recommendedName>
        <fullName evidence="5">Importin N-terminal domain-containing protein</fullName>
    </recommendedName>
</protein>
<dbReference type="PANTHER" id="PTHR11223">
    <property type="entry name" value="EXPORTIN 1/5"/>
    <property type="match status" value="1"/>
</dbReference>
<feature type="domain" description="Exportin-1/Importin-beta-like" evidence="1">
    <location>
        <begin position="109"/>
        <end position="307"/>
    </location>
</feature>
<evidence type="ECO:0000259" key="2">
    <source>
        <dbReference type="Pfam" id="PF19273"/>
    </source>
</evidence>
<comment type="caution">
    <text evidence="3">The sequence shown here is derived from an EMBL/GenBank/DDBJ whole genome shotgun (WGS) entry which is preliminary data.</text>
</comment>
<dbReference type="InterPro" id="IPR045065">
    <property type="entry name" value="XPO1/5"/>
</dbReference>
<dbReference type="SUPFAM" id="SSF48371">
    <property type="entry name" value="ARM repeat"/>
    <property type="match status" value="1"/>
</dbReference>
<dbReference type="InterPro" id="IPR045478">
    <property type="entry name" value="Exportin-5_C"/>
</dbReference>
<keyword evidence="4" id="KW-1185">Reference proteome</keyword>
<dbReference type="EMBL" id="JAFCIX010000093">
    <property type="protein sequence ID" value="KAH6598870.1"/>
    <property type="molecule type" value="Genomic_DNA"/>
</dbReference>
<dbReference type="PANTHER" id="PTHR11223:SF3">
    <property type="entry name" value="EXPORTIN-5"/>
    <property type="match status" value="1"/>
</dbReference>
<dbReference type="Pfam" id="PF19273">
    <property type="entry name" value="Exportin-5"/>
    <property type="match status" value="1"/>
</dbReference>
<feature type="domain" description="Exportin-5 C-terminal" evidence="2">
    <location>
        <begin position="367"/>
        <end position="1249"/>
    </location>
</feature>
<accession>A0ABQ8FIK3</accession>
<evidence type="ECO:0000313" key="4">
    <source>
        <dbReference type="Proteomes" id="UP001648503"/>
    </source>
</evidence>
<organism evidence="3 4">
    <name type="scientific">Batrachochytrium salamandrivorans</name>
    <dbReference type="NCBI Taxonomy" id="1357716"/>
    <lineage>
        <taxon>Eukaryota</taxon>
        <taxon>Fungi</taxon>
        <taxon>Fungi incertae sedis</taxon>
        <taxon>Chytridiomycota</taxon>
        <taxon>Chytridiomycota incertae sedis</taxon>
        <taxon>Chytridiomycetes</taxon>
        <taxon>Rhizophydiales</taxon>
        <taxon>Rhizophydiales incertae sedis</taxon>
        <taxon>Batrachochytrium</taxon>
    </lineage>
</organism>
<name>A0ABQ8FIK3_9FUNG</name>
<evidence type="ECO:0000259" key="1">
    <source>
        <dbReference type="Pfam" id="PF08389"/>
    </source>
</evidence>
<gene>
    <name evidence="3" type="ORF">BASA50_003377</name>
</gene>
<dbReference type="Proteomes" id="UP001648503">
    <property type="component" value="Unassembled WGS sequence"/>
</dbReference>